<evidence type="ECO:0000256" key="2">
    <source>
        <dbReference type="SAM" id="MobiDB-lite"/>
    </source>
</evidence>
<dbReference type="GO" id="GO:0008270">
    <property type="term" value="F:zinc ion binding"/>
    <property type="evidence" value="ECO:0007669"/>
    <property type="project" value="UniProtKB-KW"/>
</dbReference>
<proteinExistence type="predicted"/>
<dbReference type="InterPro" id="IPR040256">
    <property type="entry name" value="At4g02000-like"/>
</dbReference>
<evidence type="ECO:0000259" key="3">
    <source>
        <dbReference type="PROSITE" id="PS50158"/>
    </source>
</evidence>
<dbReference type="GO" id="GO:0003676">
    <property type="term" value="F:nucleic acid binding"/>
    <property type="evidence" value="ECO:0007669"/>
    <property type="project" value="InterPro"/>
</dbReference>
<keyword evidence="1" id="KW-0863">Zinc-finger</keyword>
<keyword evidence="1" id="KW-0479">Metal-binding</keyword>
<gene>
    <name evidence="4" type="ORF">H5410_055732</name>
</gene>
<dbReference type="AlphaFoldDB" id="A0A9J5WL32"/>
<dbReference type="PROSITE" id="PS50158">
    <property type="entry name" value="ZF_CCHC"/>
    <property type="match status" value="1"/>
</dbReference>
<feature type="domain" description="CCHC-type" evidence="3">
    <location>
        <begin position="63"/>
        <end position="78"/>
    </location>
</feature>
<dbReference type="PANTHER" id="PTHR31286">
    <property type="entry name" value="GLYCINE-RICH CELL WALL STRUCTURAL PROTEIN 1.8-LIKE"/>
    <property type="match status" value="1"/>
</dbReference>
<dbReference type="Proteomes" id="UP000824120">
    <property type="component" value="Chromosome 11"/>
</dbReference>
<name>A0A9J5WL32_SOLCO</name>
<dbReference type="PANTHER" id="PTHR31286:SF99">
    <property type="entry name" value="DUF4283 DOMAIN-CONTAINING PROTEIN"/>
    <property type="match status" value="1"/>
</dbReference>
<keyword evidence="5" id="KW-1185">Reference proteome</keyword>
<dbReference type="SUPFAM" id="SSF57756">
    <property type="entry name" value="Retrovirus zinc finger-like domains"/>
    <property type="match status" value="1"/>
</dbReference>
<evidence type="ECO:0000256" key="1">
    <source>
        <dbReference type="PROSITE-ProRule" id="PRU00047"/>
    </source>
</evidence>
<keyword evidence="1" id="KW-0862">Zinc</keyword>
<protein>
    <recommendedName>
        <fullName evidence="3">CCHC-type domain-containing protein</fullName>
    </recommendedName>
</protein>
<evidence type="ECO:0000313" key="4">
    <source>
        <dbReference type="EMBL" id="KAG5575598.1"/>
    </source>
</evidence>
<comment type="caution">
    <text evidence="4">The sequence shown here is derived from an EMBL/GenBank/DDBJ whole genome shotgun (WGS) entry which is preliminary data.</text>
</comment>
<dbReference type="InterPro" id="IPR036875">
    <property type="entry name" value="Znf_CCHC_sf"/>
</dbReference>
<sequence length="241" mass="26577">MILEQVGQKLGALLKINARSSPTLRGRYARICVQVPLEVSMKSEVTINTHKQNVVYEGEGIMCTGCGMLGHITKNCPQVLQSKHIEQTTTKEGPMRNPKTKRKAGNRQQRNPPQLKAYDPYSGKFLGTTTPTQSHGDGWINGKNESHIKEKRSYKSGSKAQHPKLQRSAVNAINNINILPTKLVSGGNQKIEFGFGKSINPLVFNAKSFGGPIPQQYAATLSLPPWILFQYPTFISLPPPS</sequence>
<reference evidence="4 5" key="1">
    <citation type="submission" date="2020-09" db="EMBL/GenBank/DDBJ databases">
        <title>De no assembly of potato wild relative species, Solanum commersonii.</title>
        <authorList>
            <person name="Cho K."/>
        </authorList>
    </citation>
    <scope>NUCLEOTIDE SEQUENCE [LARGE SCALE GENOMIC DNA]</scope>
    <source>
        <strain evidence="4">LZ3.2</strain>
        <tissue evidence="4">Leaf</tissue>
    </source>
</reference>
<accession>A0A9J5WL32</accession>
<dbReference type="InterPro" id="IPR001878">
    <property type="entry name" value="Znf_CCHC"/>
</dbReference>
<organism evidence="4 5">
    <name type="scientific">Solanum commersonii</name>
    <name type="common">Commerson's wild potato</name>
    <name type="synonym">Commerson's nightshade</name>
    <dbReference type="NCBI Taxonomy" id="4109"/>
    <lineage>
        <taxon>Eukaryota</taxon>
        <taxon>Viridiplantae</taxon>
        <taxon>Streptophyta</taxon>
        <taxon>Embryophyta</taxon>
        <taxon>Tracheophyta</taxon>
        <taxon>Spermatophyta</taxon>
        <taxon>Magnoliopsida</taxon>
        <taxon>eudicotyledons</taxon>
        <taxon>Gunneridae</taxon>
        <taxon>Pentapetalae</taxon>
        <taxon>asterids</taxon>
        <taxon>lamiids</taxon>
        <taxon>Solanales</taxon>
        <taxon>Solanaceae</taxon>
        <taxon>Solanoideae</taxon>
        <taxon>Solaneae</taxon>
        <taxon>Solanum</taxon>
    </lineage>
</organism>
<evidence type="ECO:0000313" key="5">
    <source>
        <dbReference type="Proteomes" id="UP000824120"/>
    </source>
</evidence>
<feature type="region of interest" description="Disordered" evidence="2">
    <location>
        <begin position="85"/>
        <end position="121"/>
    </location>
</feature>
<dbReference type="EMBL" id="JACXVP010000011">
    <property type="protein sequence ID" value="KAG5575598.1"/>
    <property type="molecule type" value="Genomic_DNA"/>
</dbReference>
<dbReference type="OrthoDB" id="1750606at2759"/>